<dbReference type="Pfam" id="PF06439">
    <property type="entry name" value="3keto-disac_hyd"/>
    <property type="match status" value="1"/>
</dbReference>
<feature type="domain" description="3-keto-alpha-glucoside-1,2-lyase/3-keto-2-hydroxy-glucal hydratase" evidence="2">
    <location>
        <begin position="32"/>
        <end position="229"/>
    </location>
</feature>
<dbReference type="EMBL" id="JAVTTP010000001">
    <property type="protein sequence ID" value="MDT7828015.1"/>
    <property type="molecule type" value="Genomic_DNA"/>
</dbReference>
<dbReference type="Gene3D" id="2.60.120.560">
    <property type="entry name" value="Exo-inulinase, domain 1"/>
    <property type="match status" value="1"/>
</dbReference>
<evidence type="ECO:0000256" key="1">
    <source>
        <dbReference type="SAM" id="SignalP"/>
    </source>
</evidence>
<organism evidence="3 4">
    <name type="scientific">Pricia mediterranea</name>
    <dbReference type="NCBI Taxonomy" id="3076079"/>
    <lineage>
        <taxon>Bacteria</taxon>
        <taxon>Pseudomonadati</taxon>
        <taxon>Bacteroidota</taxon>
        <taxon>Flavobacteriia</taxon>
        <taxon>Flavobacteriales</taxon>
        <taxon>Flavobacteriaceae</taxon>
        <taxon>Pricia</taxon>
    </lineage>
</organism>
<reference evidence="3 4" key="1">
    <citation type="submission" date="2023-09" db="EMBL/GenBank/DDBJ databases">
        <title>Novel taxa isolated from Blanes Bay.</title>
        <authorList>
            <person name="Rey-Velasco X."/>
            <person name="Lucena T."/>
        </authorList>
    </citation>
    <scope>NUCLEOTIDE SEQUENCE [LARGE SCALE GENOMIC DNA]</scope>
    <source>
        <strain evidence="3 4">S334</strain>
    </source>
</reference>
<proteinExistence type="predicted"/>
<feature type="signal peptide" evidence="1">
    <location>
        <begin position="1"/>
        <end position="20"/>
    </location>
</feature>
<sequence length="232" mass="25909">MKKMILYVAMALIMPNAMFSQNNLASKEGQNGWKQLFNGKNMKGWTATDGSPVSDGWQVIDGSIVAIQDGKGGDIMTVGEYSNFDLSIEYKIEPGVNSGVKYFFTRYKNGGQLGMEYQIIDDEEGEDINQSDHLTGSFYDVLPPDESKKSINPPGQWNTLRILSNGKKVEHRLNGVKILSYKRGSNRYKKAVTKSKFNEAEPAFGMVEKGHIMLQEHGGVVAFKNIKIKELK</sequence>
<feature type="chain" id="PRO_5046157859" evidence="1">
    <location>
        <begin position="21"/>
        <end position="232"/>
    </location>
</feature>
<evidence type="ECO:0000313" key="3">
    <source>
        <dbReference type="EMBL" id="MDT7828015.1"/>
    </source>
</evidence>
<protein>
    <submittedName>
        <fullName evidence="3">DUF1080 domain-containing protein</fullName>
    </submittedName>
</protein>
<name>A0ABU3L309_9FLAO</name>
<gene>
    <name evidence="3" type="ORF">RQM65_04975</name>
</gene>
<dbReference type="Proteomes" id="UP001250656">
    <property type="component" value="Unassembled WGS sequence"/>
</dbReference>
<evidence type="ECO:0000259" key="2">
    <source>
        <dbReference type="Pfam" id="PF06439"/>
    </source>
</evidence>
<accession>A0ABU3L309</accession>
<evidence type="ECO:0000313" key="4">
    <source>
        <dbReference type="Proteomes" id="UP001250656"/>
    </source>
</evidence>
<keyword evidence="4" id="KW-1185">Reference proteome</keyword>
<dbReference type="InterPro" id="IPR010496">
    <property type="entry name" value="AL/BT2_dom"/>
</dbReference>
<keyword evidence="1" id="KW-0732">Signal</keyword>
<comment type="caution">
    <text evidence="3">The sequence shown here is derived from an EMBL/GenBank/DDBJ whole genome shotgun (WGS) entry which is preliminary data.</text>
</comment>
<dbReference type="RefSeq" id="WP_314013146.1">
    <property type="nucleotide sequence ID" value="NZ_JAVTTP010000001.1"/>
</dbReference>